<reference evidence="1 2" key="1">
    <citation type="submission" date="2023-09" db="EMBL/GenBank/DDBJ databases">
        <authorList>
            <person name="Rey-Velasco X."/>
        </authorList>
    </citation>
    <scope>NUCLEOTIDE SEQUENCE [LARGE SCALE GENOMIC DNA]</scope>
    <source>
        <strain evidence="1 2">W242</strain>
    </source>
</reference>
<evidence type="ECO:0000313" key="2">
    <source>
        <dbReference type="Proteomes" id="UP001254488"/>
    </source>
</evidence>
<dbReference type="RefSeq" id="WP_311332427.1">
    <property type="nucleotide sequence ID" value="NZ_JAVRHZ010000002.1"/>
</dbReference>
<name>A0ABU2YBU1_9FLAO</name>
<protein>
    <recommendedName>
        <fullName evidence="3">FeoB-associated Cys-rich membrane protein</fullName>
    </recommendedName>
</protein>
<sequence length="53" mass="5905">MQTTLVILTFVIATGYILKKFVWNPLFENRKKTTLGTLDGGKTKCGNKDCGCH</sequence>
<evidence type="ECO:0008006" key="3">
    <source>
        <dbReference type="Google" id="ProtNLM"/>
    </source>
</evidence>
<dbReference type="EMBL" id="JAVRHZ010000002">
    <property type="protein sequence ID" value="MDT0555477.1"/>
    <property type="molecule type" value="Genomic_DNA"/>
</dbReference>
<proteinExistence type="predicted"/>
<accession>A0ABU2YBU1</accession>
<dbReference type="Proteomes" id="UP001254488">
    <property type="component" value="Unassembled WGS sequence"/>
</dbReference>
<evidence type="ECO:0000313" key="1">
    <source>
        <dbReference type="EMBL" id="MDT0555477.1"/>
    </source>
</evidence>
<gene>
    <name evidence="1" type="ORF">RM538_05645</name>
</gene>
<keyword evidence="2" id="KW-1185">Reference proteome</keyword>
<comment type="caution">
    <text evidence="1">The sequence shown here is derived from an EMBL/GenBank/DDBJ whole genome shotgun (WGS) entry which is preliminary data.</text>
</comment>
<organism evidence="1 2">
    <name type="scientific">Patiriisocius hiemis</name>
    <dbReference type="NCBI Taxonomy" id="3075604"/>
    <lineage>
        <taxon>Bacteria</taxon>
        <taxon>Pseudomonadati</taxon>
        <taxon>Bacteroidota</taxon>
        <taxon>Flavobacteriia</taxon>
        <taxon>Flavobacteriales</taxon>
        <taxon>Flavobacteriaceae</taxon>
        <taxon>Patiriisocius</taxon>
    </lineage>
</organism>